<dbReference type="VEuPathDB" id="VectorBase:BGLB016958"/>
<proteinExistence type="predicted"/>
<dbReference type="RefSeq" id="XP_013068755.2">
    <property type="nucleotide sequence ID" value="XM_013213301.2"/>
</dbReference>
<dbReference type="OrthoDB" id="283575at2759"/>
<keyword evidence="1" id="KW-0812">Transmembrane</keyword>
<gene>
    <name evidence="2" type="primary">106056520</name>
</gene>
<dbReference type="Proteomes" id="UP000076420">
    <property type="component" value="Unassembled WGS sequence"/>
</dbReference>
<dbReference type="EnsemblMetazoa" id="BGLB016958-RA">
    <property type="protein sequence ID" value="BGLB016958-PA"/>
    <property type="gene ID" value="BGLB016958"/>
</dbReference>
<sequence>MQQERLLADAYDQSGNKVYYSVHQTNINRTKALYLACSSNITSIDSLLAYFISIEQNNTKIVELQHTARLDTFENSQVQVYYPMIKMDGQILSDEEVDEYMQSKILNLTKYLPCHLTNVLHRSDTIYLYPIILVLCLLFFIFIVAVILVKYQRYTYHKSIKSKDTSLTNSVHSVFIPVYGASLSRSENKIAAFQDEKTESK</sequence>
<name>A0A2C9KAF8_BIOGL</name>
<evidence type="ECO:0000256" key="1">
    <source>
        <dbReference type="SAM" id="Phobius"/>
    </source>
</evidence>
<evidence type="ECO:0000313" key="3">
    <source>
        <dbReference type="Proteomes" id="UP000076420"/>
    </source>
</evidence>
<dbReference type="VEuPathDB" id="VectorBase:BGLAX_034083"/>
<feature type="transmembrane region" description="Helical" evidence="1">
    <location>
        <begin position="127"/>
        <end position="149"/>
    </location>
</feature>
<organism evidence="2 3">
    <name type="scientific">Biomphalaria glabrata</name>
    <name type="common">Bloodfluke planorb</name>
    <name type="synonym">Freshwater snail</name>
    <dbReference type="NCBI Taxonomy" id="6526"/>
    <lineage>
        <taxon>Eukaryota</taxon>
        <taxon>Metazoa</taxon>
        <taxon>Spiralia</taxon>
        <taxon>Lophotrochozoa</taxon>
        <taxon>Mollusca</taxon>
        <taxon>Gastropoda</taxon>
        <taxon>Heterobranchia</taxon>
        <taxon>Euthyneura</taxon>
        <taxon>Panpulmonata</taxon>
        <taxon>Hygrophila</taxon>
        <taxon>Lymnaeoidea</taxon>
        <taxon>Planorbidae</taxon>
        <taxon>Biomphalaria</taxon>
    </lineage>
</organism>
<keyword evidence="1" id="KW-1133">Transmembrane helix</keyword>
<dbReference type="AlphaFoldDB" id="A0A2C9KAF8"/>
<protein>
    <submittedName>
        <fullName evidence="2">Uncharacterized protein</fullName>
    </submittedName>
</protein>
<evidence type="ECO:0000313" key="2">
    <source>
        <dbReference type="EnsemblMetazoa" id="BGLB016958-PA"/>
    </source>
</evidence>
<dbReference type="KEGG" id="bgt:106056520"/>
<reference evidence="2" key="1">
    <citation type="submission" date="2020-05" db="UniProtKB">
        <authorList>
            <consortium name="EnsemblMetazoa"/>
        </authorList>
    </citation>
    <scope>IDENTIFICATION</scope>
    <source>
        <strain evidence="2">BB02</strain>
    </source>
</reference>
<accession>A0A2C9KAF8</accession>
<keyword evidence="1" id="KW-0472">Membrane</keyword>